<accession>A0ACC2IZM8</accession>
<evidence type="ECO:0000313" key="2">
    <source>
        <dbReference type="Proteomes" id="UP001153332"/>
    </source>
</evidence>
<dbReference type="EMBL" id="JAPUUL010004022">
    <property type="protein sequence ID" value="KAJ8120682.1"/>
    <property type="molecule type" value="Genomic_DNA"/>
</dbReference>
<reference evidence="1" key="1">
    <citation type="submission" date="2022-12" db="EMBL/GenBank/DDBJ databases">
        <title>Genome Sequence of Lasiodiplodia mahajangana.</title>
        <authorList>
            <person name="Buettner E."/>
        </authorList>
    </citation>
    <scope>NUCLEOTIDE SEQUENCE</scope>
    <source>
        <strain evidence="1">VT137</strain>
    </source>
</reference>
<keyword evidence="2" id="KW-1185">Reference proteome</keyword>
<evidence type="ECO:0000313" key="1">
    <source>
        <dbReference type="EMBL" id="KAJ8120682.1"/>
    </source>
</evidence>
<name>A0ACC2IZM8_9PEZI</name>
<protein>
    <submittedName>
        <fullName evidence="1">Uncharacterized protein</fullName>
    </submittedName>
</protein>
<proteinExistence type="predicted"/>
<gene>
    <name evidence="1" type="ORF">O1611_g10305</name>
</gene>
<dbReference type="Proteomes" id="UP001153332">
    <property type="component" value="Unassembled WGS sequence"/>
</dbReference>
<sequence>MPKLETPRQEHEAFSRWDIRSRIEDFAATQAERVLQRIRPTPDTDSLPVTVIPAPPRPGASLARLLEEEGLATPRLSNQGPGDANSISRTTVSAPPRRSQSHGGTTQPTRPSLLNSSDHNESFHEATNGHRGGSGSDAVN</sequence>
<organism evidence="1 2">
    <name type="scientific">Lasiodiplodia mahajangana</name>
    <dbReference type="NCBI Taxonomy" id="1108764"/>
    <lineage>
        <taxon>Eukaryota</taxon>
        <taxon>Fungi</taxon>
        <taxon>Dikarya</taxon>
        <taxon>Ascomycota</taxon>
        <taxon>Pezizomycotina</taxon>
        <taxon>Dothideomycetes</taxon>
        <taxon>Dothideomycetes incertae sedis</taxon>
        <taxon>Botryosphaeriales</taxon>
        <taxon>Botryosphaeriaceae</taxon>
        <taxon>Lasiodiplodia</taxon>
    </lineage>
</organism>
<comment type="caution">
    <text evidence="1">The sequence shown here is derived from an EMBL/GenBank/DDBJ whole genome shotgun (WGS) entry which is preliminary data.</text>
</comment>